<gene>
    <name evidence="2" type="primary">LOC141419804</name>
</gene>
<reference evidence="2" key="1">
    <citation type="submission" date="2025-08" db="UniProtKB">
        <authorList>
            <consortium name="RefSeq"/>
        </authorList>
    </citation>
    <scope>IDENTIFICATION</scope>
</reference>
<dbReference type="Proteomes" id="UP001732720">
    <property type="component" value="Chromosome X"/>
</dbReference>
<evidence type="ECO:0000313" key="1">
    <source>
        <dbReference type="Proteomes" id="UP001732720"/>
    </source>
</evidence>
<dbReference type="RefSeq" id="XP_073919636.1">
    <property type="nucleotide sequence ID" value="XM_074063535.1"/>
</dbReference>
<proteinExistence type="predicted"/>
<evidence type="ECO:0000313" key="2">
    <source>
        <dbReference type="RefSeq" id="XP_073919636.1"/>
    </source>
</evidence>
<sequence length="780" mass="87882">MKVKLPARLRLNFSHPMELWEIKEDQMELDQKENFESQMEVFDLNVVGFRVLTFGGPTEISFSRETEPACEKAGAIPSPRRWEGIPDPHLEELECSIWAAAGIRPIPREIHPGNLARRTTGSYWERLSSHLGSSILGTLAPGEELIELVDRPPVKWTPFGLISQLDGEEVEWGAHQCERRTGPSECWRVLCVCGIIVAFTLFVLSLLVFESPSTMGQGQTTPKSLILSHFPEVKERALNAGLVIKKGKFDTFCSAEWPTFGVGWPIQGSLSLDLITKVKAVIFQPDNRGHPDQVPYILVWEDLVRNPPPWLTVFLTHPSSSAPGAKTPVTPALVIKEEEKLPLPTLTGPQIRASPSPSPVLPESSPLYPSLAGAEEDRPPPYVTPPGQASAPEEEISSSSSTGLAAGGGMGRRLRPRGIREREGEDGPPSSTQGEETVPTLPVRMVGQGGPGGGQQFQYWPFSSSDLYNWRTQNPPFSEDPKCLIDLLESIMHTHRPTWDDCHQLLNTLFTTEERERILNEARKNVLGDNGRPTTLQPAIDEAFPLRRPDWDFGTAEGRERLRIYRQTLMAGLRAAARRPTNFAKVKAVIQGENESPAGFLERLHEAYRQYTPIDPEADLHRSAVVLSFINQAAPDIRRKLNKQENLGEMTIREMLQVAEKVFTARETPEEREERQRKEDREAQEKLRKEDREFQAKENRKQQREMARIFLAGVRDQPRGGGHARTPDKEHCFYCKETGHWKRECPKLKGRRGFGRRPGENRERERAVEQARVLLAGEED</sequence>
<accession>A0AC58LR53</accession>
<organism evidence="1 2">
    <name type="scientific">Castor canadensis</name>
    <name type="common">American beaver</name>
    <dbReference type="NCBI Taxonomy" id="51338"/>
    <lineage>
        <taxon>Eukaryota</taxon>
        <taxon>Metazoa</taxon>
        <taxon>Chordata</taxon>
        <taxon>Craniata</taxon>
        <taxon>Vertebrata</taxon>
        <taxon>Euteleostomi</taxon>
        <taxon>Mammalia</taxon>
        <taxon>Eutheria</taxon>
        <taxon>Euarchontoglires</taxon>
        <taxon>Glires</taxon>
        <taxon>Rodentia</taxon>
        <taxon>Castorimorpha</taxon>
        <taxon>Castoridae</taxon>
        <taxon>Castor</taxon>
    </lineage>
</organism>
<protein>
    <submittedName>
        <fullName evidence="2">Uncharacterized protein</fullName>
    </submittedName>
</protein>
<keyword evidence="1" id="KW-1185">Reference proteome</keyword>
<name>A0AC58LR53_CASCN</name>